<name>A0A0H2REA1_9AGAM</name>
<keyword evidence="3" id="KW-1185">Reference proteome</keyword>
<evidence type="ECO:0000313" key="2">
    <source>
        <dbReference type="EMBL" id="KLO10114.1"/>
    </source>
</evidence>
<evidence type="ECO:0000313" key="3">
    <source>
        <dbReference type="Proteomes" id="UP000053477"/>
    </source>
</evidence>
<dbReference type="Proteomes" id="UP000053477">
    <property type="component" value="Unassembled WGS sequence"/>
</dbReference>
<gene>
    <name evidence="2" type="ORF">SCHPADRAFT_907162</name>
</gene>
<dbReference type="InParanoid" id="A0A0H2REA1"/>
<protein>
    <submittedName>
        <fullName evidence="2">Uncharacterized protein</fullName>
    </submittedName>
</protein>
<proteinExistence type="predicted"/>
<accession>A0A0H2REA1</accession>
<feature type="region of interest" description="Disordered" evidence="1">
    <location>
        <begin position="100"/>
        <end position="122"/>
    </location>
</feature>
<evidence type="ECO:0000256" key="1">
    <source>
        <dbReference type="SAM" id="MobiDB-lite"/>
    </source>
</evidence>
<organism evidence="2 3">
    <name type="scientific">Schizopora paradoxa</name>
    <dbReference type="NCBI Taxonomy" id="27342"/>
    <lineage>
        <taxon>Eukaryota</taxon>
        <taxon>Fungi</taxon>
        <taxon>Dikarya</taxon>
        <taxon>Basidiomycota</taxon>
        <taxon>Agaricomycotina</taxon>
        <taxon>Agaricomycetes</taxon>
        <taxon>Hymenochaetales</taxon>
        <taxon>Schizoporaceae</taxon>
        <taxon>Schizopora</taxon>
    </lineage>
</organism>
<feature type="compositionally biased region" description="Low complexity" evidence="1">
    <location>
        <begin position="106"/>
        <end position="122"/>
    </location>
</feature>
<dbReference type="AlphaFoldDB" id="A0A0H2REA1"/>
<sequence>MRAGFTQISSIPHPFHILRLSQHLPTSSNPHQPKKGSTTSYSLNAQATASRNGHGTTRRSTARVDHNNVRIFECPTCTPTQEEAIARQFEQVYFHPGVSPSSILGPNLNLKPKPNLNLEPQS</sequence>
<feature type="region of interest" description="Disordered" evidence="1">
    <location>
        <begin position="21"/>
        <end position="64"/>
    </location>
</feature>
<reference evidence="2 3" key="1">
    <citation type="submission" date="2015-04" db="EMBL/GenBank/DDBJ databases">
        <title>Complete genome sequence of Schizopora paradoxa KUC8140, a cosmopolitan wood degrader in East Asia.</title>
        <authorList>
            <consortium name="DOE Joint Genome Institute"/>
            <person name="Min B."/>
            <person name="Park H."/>
            <person name="Jang Y."/>
            <person name="Kim J.-J."/>
            <person name="Kim K.H."/>
            <person name="Pangilinan J."/>
            <person name="Lipzen A."/>
            <person name="Riley R."/>
            <person name="Grigoriev I.V."/>
            <person name="Spatafora J.W."/>
            <person name="Choi I.-G."/>
        </authorList>
    </citation>
    <scope>NUCLEOTIDE SEQUENCE [LARGE SCALE GENOMIC DNA]</scope>
    <source>
        <strain evidence="2 3">KUC8140</strain>
    </source>
</reference>
<feature type="compositionally biased region" description="Polar residues" evidence="1">
    <location>
        <begin position="23"/>
        <end position="55"/>
    </location>
</feature>
<dbReference type="EMBL" id="KQ086035">
    <property type="protein sequence ID" value="KLO10114.1"/>
    <property type="molecule type" value="Genomic_DNA"/>
</dbReference>